<feature type="region of interest" description="Disordered" evidence="1">
    <location>
        <begin position="142"/>
        <end position="162"/>
    </location>
</feature>
<evidence type="ECO:0000313" key="2">
    <source>
        <dbReference type="EMBL" id="MED6114598.1"/>
    </source>
</evidence>
<proteinExistence type="predicted"/>
<evidence type="ECO:0000313" key="3">
    <source>
        <dbReference type="Proteomes" id="UP001341840"/>
    </source>
</evidence>
<evidence type="ECO:0000256" key="1">
    <source>
        <dbReference type="SAM" id="MobiDB-lite"/>
    </source>
</evidence>
<organism evidence="2 3">
    <name type="scientific">Stylosanthes scabra</name>
    <dbReference type="NCBI Taxonomy" id="79078"/>
    <lineage>
        <taxon>Eukaryota</taxon>
        <taxon>Viridiplantae</taxon>
        <taxon>Streptophyta</taxon>
        <taxon>Embryophyta</taxon>
        <taxon>Tracheophyta</taxon>
        <taxon>Spermatophyta</taxon>
        <taxon>Magnoliopsida</taxon>
        <taxon>eudicotyledons</taxon>
        <taxon>Gunneridae</taxon>
        <taxon>Pentapetalae</taxon>
        <taxon>rosids</taxon>
        <taxon>fabids</taxon>
        <taxon>Fabales</taxon>
        <taxon>Fabaceae</taxon>
        <taxon>Papilionoideae</taxon>
        <taxon>50 kb inversion clade</taxon>
        <taxon>dalbergioids sensu lato</taxon>
        <taxon>Dalbergieae</taxon>
        <taxon>Pterocarpus clade</taxon>
        <taxon>Stylosanthes</taxon>
    </lineage>
</organism>
<sequence>MILELSSNGVPVTGRTRTSVEALKEECMINFRVHPDDSYIKASSFIKISWIRMVKNSIRLIDDESMNRYVRLHIMELFDPAAQLAISHHRHSLPTSLSPLRVTNPHLLPYTHGLTFTLNLSFLYCVTHPHPPKPMLVISSMGHEEEDEAGHDQDPAREEQEDVVLEVDEHGEEILDNNKTTS</sequence>
<dbReference type="Proteomes" id="UP001341840">
    <property type="component" value="Unassembled WGS sequence"/>
</dbReference>
<dbReference type="EMBL" id="JASCZI010001237">
    <property type="protein sequence ID" value="MED6114598.1"/>
    <property type="molecule type" value="Genomic_DNA"/>
</dbReference>
<accession>A0ABU6QSP3</accession>
<name>A0ABU6QSP3_9FABA</name>
<reference evidence="2 3" key="1">
    <citation type="journal article" date="2023" name="Plants (Basel)">
        <title>Bridging the Gap: Combining Genomics and Transcriptomics Approaches to Understand Stylosanthes scabra, an Orphan Legume from the Brazilian Caatinga.</title>
        <authorList>
            <person name="Ferreira-Neto J.R.C."/>
            <person name="da Silva M.D."/>
            <person name="Binneck E."/>
            <person name="de Melo N.F."/>
            <person name="da Silva R.H."/>
            <person name="de Melo A.L.T.M."/>
            <person name="Pandolfi V."/>
            <person name="Bustamante F.O."/>
            <person name="Brasileiro-Vidal A.C."/>
            <person name="Benko-Iseppon A.M."/>
        </authorList>
    </citation>
    <scope>NUCLEOTIDE SEQUENCE [LARGE SCALE GENOMIC DNA]</scope>
    <source>
        <tissue evidence="2">Leaves</tissue>
    </source>
</reference>
<protein>
    <submittedName>
        <fullName evidence="2">Uncharacterized protein</fullName>
    </submittedName>
</protein>
<comment type="caution">
    <text evidence="2">The sequence shown here is derived from an EMBL/GenBank/DDBJ whole genome shotgun (WGS) entry which is preliminary data.</text>
</comment>
<keyword evidence="3" id="KW-1185">Reference proteome</keyword>
<gene>
    <name evidence="2" type="ORF">PIB30_081831</name>
</gene>